<dbReference type="Proteomes" id="UP001164459">
    <property type="component" value="Chromosome"/>
</dbReference>
<evidence type="ECO:0000313" key="3">
    <source>
        <dbReference type="EMBL" id="WAS93800.1"/>
    </source>
</evidence>
<dbReference type="PROSITE" id="PS51257">
    <property type="entry name" value="PROKAR_LIPOPROTEIN"/>
    <property type="match status" value="1"/>
</dbReference>
<feature type="compositionally biased region" description="Low complexity" evidence="1">
    <location>
        <begin position="97"/>
        <end position="114"/>
    </location>
</feature>
<feature type="chain" id="PRO_5047391136" evidence="2">
    <location>
        <begin position="23"/>
        <end position="179"/>
    </location>
</feature>
<protein>
    <submittedName>
        <fullName evidence="3">Uncharacterized protein</fullName>
    </submittedName>
</protein>
<dbReference type="RefSeq" id="WP_269036150.1">
    <property type="nucleotide sequence ID" value="NZ_CP114040.1"/>
</dbReference>
<dbReference type="EMBL" id="CP114040">
    <property type="protein sequence ID" value="WAS93800.1"/>
    <property type="molecule type" value="Genomic_DNA"/>
</dbReference>
<evidence type="ECO:0000313" key="4">
    <source>
        <dbReference type="Proteomes" id="UP001164459"/>
    </source>
</evidence>
<evidence type="ECO:0000256" key="1">
    <source>
        <dbReference type="SAM" id="MobiDB-lite"/>
    </source>
</evidence>
<proteinExistence type="predicted"/>
<keyword evidence="2" id="KW-0732">Signal</keyword>
<gene>
    <name evidence="3" type="ORF">O0S08_47310</name>
</gene>
<reference evidence="3" key="1">
    <citation type="submission" date="2022-11" db="EMBL/GenBank/DDBJ databases">
        <title>Minimal conservation of predation-associated metabolite biosynthetic gene clusters underscores biosynthetic potential of Myxococcota including descriptions for ten novel species: Archangium lansinium sp. nov., Myxococcus landrumus sp. nov., Nannocystis bai.</title>
        <authorList>
            <person name="Ahearne A."/>
            <person name="Stevens C."/>
            <person name="Dowd S."/>
        </authorList>
    </citation>
    <scope>NUCLEOTIDE SEQUENCE</scope>
    <source>
        <strain evidence="3">Fl3</strain>
    </source>
</reference>
<name>A0ABY7H3X5_9BACT</name>
<organism evidence="3 4">
    <name type="scientific">Nannocystis punicea</name>
    <dbReference type="NCBI Taxonomy" id="2995304"/>
    <lineage>
        <taxon>Bacteria</taxon>
        <taxon>Pseudomonadati</taxon>
        <taxon>Myxococcota</taxon>
        <taxon>Polyangia</taxon>
        <taxon>Nannocystales</taxon>
        <taxon>Nannocystaceae</taxon>
        <taxon>Nannocystis</taxon>
    </lineage>
</organism>
<feature type="region of interest" description="Disordered" evidence="1">
    <location>
        <begin position="54"/>
        <end position="125"/>
    </location>
</feature>
<feature type="signal peptide" evidence="2">
    <location>
        <begin position="1"/>
        <end position="22"/>
    </location>
</feature>
<keyword evidence="4" id="KW-1185">Reference proteome</keyword>
<accession>A0ABY7H3X5</accession>
<evidence type="ECO:0000256" key="2">
    <source>
        <dbReference type="SAM" id="SignalP"/>
    </source>
</evidence>
<sequence>MSLRTLSLALAGLALTACAKKAAELTPPETAADVAAAPEDIDALEAQLAAREDQLRALGAGPPPMAGGGESALAKREELDADAQSAGDVTTKKKSAEQQVAAEAPQPSAAPAPATERAGPSPVAGRCESVCDITTSICQLRDHICDLAPRHADEPRYQQACERASTDCEFATEACHACA</sequence>